<dbReference type="RefSeq" id="WP_381738496.1">
    <property type="nucleotide sequence ID" value="NZ_JBHSDP010000011.1"/>
</dbReference>
<gene>
    <name evidence="2" type="ORF">ACFPC0_10845</name>
</gene>
<protein>
    <submittedName>
        <fullName evidence="2">Uncharacterized protein</fullName>
    </submittedName>
</protein>
<accession>A0ABV8TCR8</accession>
<comment type="caution">
    <text evidence="2">The sequence shown here is derived from an EMBL/GenBank/DDBJ whole genome shotgun (WGS) entry which is preliminary data.</text>
</comment>
<organism evidence="2 3">
    <name type="scientific">Streptomyces andamanensis</name>
    <dbReference type="NCBI Taxonomy" id="1565035"/>
    <lineage>
        <taxon>Bacteria</taxon>
        <taxon>Bacillati</taxon>
        <taxon>Actinomycetota</taxon>
        <taxon>Actinomycetes</taxon>
        <taxon>Kitasatosporales</taxon>
        <taxon>Streptomycetaceae</taxon>
        <taxon>Streptomyces</taxon>
    </lineage>
</organism>
<sequence length="218" mass="23165">MTDAQRAALATLLAAVHRAARTRPSDFVLVNGPAGDAPMTAPDDLTTARRTLDRALAVLLNVGQYLTLSTQAARALNSPGTEADHPTPALLAQVNAIIRETHNTLDLTDPDVPDHPEHRCARCGSPKITYYNHAEQPFCTVCADGRGPEVNPFMPGAVTPHPECPRCHMPHSPDPAHPAAQVCARFFADSPGRPAARPPARPDQPVILPQTAPDEAGA</sequence>
<keyword evidence="3" id="KW-1185">Reference proteome</keyword>
<proteinExistence type="predicted"/>
<feature type="region of interest" description="Disordered" evidence="1">
    <location>
        <begin position="188"/>
        <end position="218"/>
    </location>
</feature>
<dbReference type="Proteomes" id="UP001595824">
    <property type="component" value="Unassembled WGS sequence"/>
</dbReference>
<dbReference type="EMBL" id="JBHSDP010000011">
    <property type="protein sequence ID" value="MFC4328323.1"/>
    <property type="molecule type" value="Genomic_DNA"/>
</dbReference>
<name>A0ABV8TCR8_9ACTN</name>
<evidence type="ECO:0000313" key="3">
    <source>
        <dbReference type="Proteomes" id="UP001595824"/>
    </source>
</evidence>
<evidence type="ECO:0000256" key="1">
    <source>
        <dbReference type="SAM" id="MobiDB-lite"/>
    </source>
</evidence>
<reference evidence="3" key="1">
    <citation type="journal article" date="2019" name="Int. J. Syst. Evol. Microbiol.">
        <title>The Global Catalogue of Microorganisms (GCM) 10K type strain sequencing project: providing services to taxonomists for standard genome sequencing and annotation.</title>
        <authorList>
            <consortium name="The Broad Institute Genomics Platform"/>
            <consortium name="The Broad Institute Genome Sequencing Center for Infectious Disease"/>
            <person name="Wu L."/>
            <person name="Ma J."/>
        </authorList>
    </citation>
    <scope>NUCLEOTIDE SEQUENCE [LARGE SCALE GENOMIC DNA]</scope>
    <source>
        <strain evidence="3">PCU 347</strain>
    </source>
</reference>
<evidence type="ECO:0000313" key="2">
    <source>
        <dbReference type="EMBL" id="MFC4328323.1"/>
    </source>
</evidence>